<sequence>MMSQGGERGESRAATRGEFRGHRILDSPFTDYDSTARQNPSRAGRQNSLSDGLQALRAGGLKKYGFLLSKLGEEEGGAGIQYSVPPAFSKNGDKGEGEMGAGDKKEEKKREVSGWSRAVSFYNRAVSFFSSFGCEATMWFPTTANIGCILLDAWLSSEIVAREVKDENSPLDEIVFALRVYQIAFLHIYFVEVLVKYAFRPRLICKSFYNWFDLIVALGSEALWLAGLADGRTDGSSCMLESVARKLPVFRIVRPTQVIAFFAWQSRTRELWLLLMALGTSLRILFFGVAIFVLLCLAFGSVITSIVNTNTAEFPSRACVYYTERDDEWGKEGERRGDSREAVCD</sequence>
<feature type="region of interest" description="Disordered" evidence="5">
    <location>
        <begin position="82"/>
        <end position="108"/>
    </location>
</feature>
<keyword evidence="2 6" id="KW-0812">Transmembrane</keyword>
<proteinExistence type="predicted"/>
<feature type="transmembrane region" description="Helical" evidence="6">
    <location>
        <begin position="284"/>
        <end position="307"/>
    </location>
</feature>
<dbReference type="PhylomeDB" id="A0A0G4FI61"/>
<dbReference type="EMBL" id="CDMZ01000384">
    <property type="protein sequence ID" value="CEM13099.1"/>
    <property type="molecule type" value="Genomic_DNA"/>
</dbReference>
<evidence type="ECO:0000256" key="4">
    <source>
        <dbReference type="ARBA" id="ARBA00023136"/>
    </source>
</evidence>
<dbReference type="Pfam" id="PF00520">
    <property type="entry name" value="Ion_trans"/>
    <property type="match status" value="1"/>
</dbReference>
<feature type="domain" description="Ion transport" evidence="7">
    <location>
        <begin position="173"/>
        <end position="307"/>
    </location>
</feature>
<accession>A0A0G4FI61</accession>
<gene>
    <name evidence="8" type="ORF">Cvel_17111</name>
</gene>
<dbReference type="GO" id="GO:0016020">
    <property type="term" value="C:membrane"/>
    <property type="evidence" value="ECO:0007669"/>
    <property type="project" value="UniProtKB-SubCell"/>
</dbReference>
<keyword evidence="3 6" id="KW-1133">Transmembrane helix</keyword>
<feature type="compositionally biased region" description="Basic and acidic residues" evidence="5">
    <location>
        <begin position="7"/>
        <end position="25"/>
    </location>
</feature>
<protein>
    <recommendedName>
        <fullName evidence="7">Ion transport domain-containing protein</fullName>
    </recommendedName>
</protein>
<dbReference type="InterPro" id="IPR027359">
    <property type="entry name" value="Volt_channel_dom_sf"/>
</dbReference>
<organism evidence="8">
    <name type="scientific">Chromera velia CCMP2878</name>
    <dbReference type="NCBI Taxonomy" id="1169474"/>
    <lineage>
        <taxon>Eukaryota</taxon>
        <taxon>Sar</taxon>
        <taxon>Alveolata</taxon>
        <taxon>Colpodellida</taxon>
        <taxon>Chromeraceae</taxon>
        <taxon>Chromera</taxon>
    </lineage>
</organism>
<evidence type="ECO:0000313" key="8">
    <source>
        <dbReference type="EMBL" id="CEM13099.1"/>
    </source>
</evidence>
<evidence type="ECO:0000256" key="6">
    <source>
        <dbReference type="SAM" id="Phobius"/>
    </source>
</evidence>
<evidence type="ECO:0000259" key="7">
    <source>
        <dbReference type="Pfam" id="PF00520"/>
    </source>
</evidence>
<evidence type="ECO:0000256" key="5">
    <source>
        <dbReference type="SAM" id="MobiDB-lite"/>
    </source>
</evidence>
<dbReference type="VEuPathDB" id="CryptoDB:Cvel_17111"/>
<dbReference type="GO" id="GO:0005216">
    <property type="term" value="F:monoatomic ion channel activity"/>
    <property type="evidence" value="ECO:0007669"/>
    <property type="project" value="InterPro"/>
</dbReference>
<dbReference type="AlphaFoldDB" id="A0A0G4FI61"/>
<dbReference type="InterPro" id="IPR005821">
    <property type="entry name" value="Ion_trans_dom"/>
</dbReference>
<dbReference type="Gene3D" id="1.20.120.350">
    <property type="entry name" value="Voltage-gated potassium channels. Chain C"/>
    <property type="match status" value="1"/>
</dbReference>
<feature type="compositionally biased region" description="Polar residues" evidence="5">
    <location>
        <begin position="32"/>
        <end position="48"/>
    </location>
</feature>
<feature type="compositionally biased region" description="Basic and acidic residues" evidence="5">
    <location>
        <begin position="91"/>
        <end position="108"/>
    </location>
</feature>
<evidence type="ECO:0000256" key="1">
    <source>
        <dbReference type="ARBA" id="ARBA00004141"/>
    </source>
</evidence>
<evidence type="ECO:0000256" key="2">
    <source>
        <dbReference type="ARBA" id="ARBA00022692"/>
    </source>
</evidence>
<name>A0A0G4FI61_9ALVE</name>
<reference evidence="8" key="1">
    <citation type="submission" date="2014-11" db="EMBL/GenBank/DDBJ databases">
        <authorList>
            <person name="Otto D Thomas"/>
            <person name="Naeem Raeece"/>
        </authorList>
    </citation>
    <scope>NUCLEOTIDE SEQUENCE</scope>
</reference>
<evidence type="ECO:0000256" key="3">
    <source>
        <dbReference type="ARBA" id="ARBA00022989"/>
    </source>
</evidence>
<comment type="subcellular location">
    <subcellularLocation>
        <location evidence="1">Membrane</location>
        <topology evidence="1">Multi-pass membrane protein</topology>
    </subcellularLocation>
</comment>
<feature type="region of interest" description="Disordered" evidence="5">
    <location>
        <begin position="1"/>
        <end position="48"/>
    </location>
</feature>
<keyword evidence="4 6" id="KW-0472">Membrane</keyword>